<evidence type="ECO:0000256" key="15">
    <source>
        <dbReference type="PROSITE-ProRule" id="PRU01319"/>
    </source>
</evidence>
<dbReference type="HAMAP" id="MF_00052_B">
    <property type="entry name" value="RNase_HII_B"/>
    <property type="match status" value="1"/>
</dbReference>
<dbReference type="EC" id="3.1.26.4" evidence="6 14"/>
<dbReference type="NCBIfam" id="NF000595">
    <property type="entry name" value="PRK00015.1-3"/>
    <property type="match status" value="1"/>
</dbReference>
<comment type="similarity">
    <text evidence="5 14 16">Belongs to the RNase HII family.</text>
</comment>
<evidence type="ECO:0000256" key="13">
    <source>
        <dbReference type="ARBA" id="ARBA00023211"/>
    </source>
</evidence>
<accession>A0AAJ1R9K9</accession>
<feature type="domain" description="RNase H type-2" evidence="17">
    <location>
        <begin position="26"/>
        <end position="209"/>
    </location>
</feature>
<evidence type="ECO:0000256" key="9">
    <source>
        <dbReference type="ARBA" id="ARBA00022722"/>
    </source>
</evidence>
<reference evidence="19" key="3">
    <citation type="submission" date="2020-01" db="EMBL/GenBank/DDBJ databases">
        <authorList>
            <person name="Cousin F.J."/>
            <person name="Le Guellec R."/>
            <person name="Cretenet M."/>
        </authorList>
    </citation>
    <scope>NUCLEOTIDE SEQUENCE</scope>
    <source>
        <strain evidence="19">UCMA 15228</strain>
    </source>
</reference>
<dbReference type="Pfam" id="PF01351">
    <property type="entry name" value="RNase_HII"/>
    <property type="match status" value="1"/>
</dbReference>
<dbReference type="SUPFAM" id="SSF53098">
    <property type="entry name" value="Ribonuclease H-like"/>
    <property type="match status" value="1"/>
</dbReference>
<evidence type="ECO:0000256" key="10">
    <source>
        <dbReference type="ARBA" id="ARBA00022723"/>
    </source>
</evidence>
<dbReference type="Gene3D" id="3.30.420.10">
    <property type="entry name" value="Ribonuclease H-like superfamily/Ribonuclease H"/>
    <property type="match status" value="1"/>
</dbReference>
<evidence type="ECO:0000256" key="5">
    <source>
        <dbReference type="ARBA" id="ARBA00007383"/>
    </source>
</evidence>
<comment type="cofactor">
    <cofactor evidence="14 15">
        <name>Mn(2+)</name>
        <dbReference type="ChEBI" id="CHEBI:29035"/>
    </cofactor>
    <cofactor evidence="14 15">
        <name>Mg(2+)</name>
        <dbReference type="ChEBI" id="CHEBI:18420"/>
    </cofactor>
    <text evidence="14 15">Manganese or magnesium. Binds 1 divalent metal ion per monomer in the absence of substrate. May bind a second metal ion after substrate binding.</text>
</comment>
<dbReference type="PANTHER" id="PTHR10954:SF18">
    <property type="entry name" value="RIBONUCLEASE HII"/>
    <property type="match status" value="1"/>
</dbReference>
<organism evidence="18 21">
    <name type="scientific">Oenococcus sicerae</name>
    <dbReference type="NCBI Taxonomy" id="2203724"/>
    <lineage>
        <taxon>Bacteria</taxon>
        <taxon>Bacillati</taxon>
        <taxon>Bacillota</taxon>
        <taxon>Bacilli</taxon>
        <taxon>Lactobacillales</taxon>
        <taxon>Lactobacillaceae</taxon>
        <taxon>Oenococcus</taxon>
    </lineage>
</organism>
<dbReference type="NCBIfam" id="NF000594">
    <property type="entry name" value="PRK00015.1-1"/>
    <property type="match status" value="1"/>
</dbReference>
<dbReference type="GO" id="GO:0006298">
    <property type="term" value="P:mismatch repair"/>
    <property type="evidence" value="ECO:0007669"/>
    <property type="project" value="TreeGrafter"/>
</dbReference>
<dbReference type="EMBL" id="SDWY01000001">
    <property type="protein sequence ID" value="MDN6899765.1"/>
    <property type="molecule type" value="Genomic_DNA"/>
</dbReference>
<dbReference type="CDD" id="cd07182">
    <property type="entry name" value="RNase_HII_bacteria_HII_like"/>
    <property type="match status" value="1"/>
</dbReference>
<evidence type="ECO:0000256" key="14">
    <source>
        <dbReference type="HAMAP-Rule" id="MF_00052"/>
    </source>
</evidence>
<comment type="catalytic activity">
    <reaction evidence="1 14 15 16">
        <text>Endonucleolytic cleavage to 5'-phosphomonoester.</text>
        <dbReference type="EC" id="3.1.26.4"/>
    </reaction>
</comment>
<evidence type="ECO:0000256" key="3">
    <source>
        <dbReference type="ARBA" id="ARBA00004065"/>
    </source>
</evidence>
<comment type="function">
    <text evidence="3 14 16">Endonuclease that specifically degrades the RNA of RNA-DNA hybrids.</text>
</comment>
<dbReference type="PANTHER" id="PTHR10954">
    <property type="entry name" value="RIBONUCLEASE H2 SUBUNIT A"/>
    <property type="match status" value="1"/>
</dbReference>
<evidence type="ECO:0000256" key="16">
    <source>
        <dbReference type="RuleBase" id="RU003515"/>
    </source>
</evidence>
<evidence type="ECO:0000259" key="17">
    <source>
        <dbReference type="PROSITE" id="PS51975"/>
    </source>
</evidence>
<reference evidence="18" key="2">
    <citation type="submission" date="2019-01" db="EMBL/GenBank/DDBJ databases">
        <title>Oenococcus sicerae UCMA17102.</title>
        <authorList>
            <person name="Cousin F.J."/>
            <person name="Le Guellec R."/>
            <person name="Cretenet M."/>
        </authorList>
    </citation>
    <scope>NUCLEOTIDE SEQUENCE</scope>
    <source>
        <strain evidence="18">UCMA17102</strain>
    </source>
</reference>
<dbReference type="InterPro" id="IPR022898">
    <property type="entry name" value="RNase_HII"/>
</dbReference>
<dbReference type="AlphaFoldDB" id="A0AAJ1R9K9"/>
<keyword evidence="20" id="KW-1185">Reference proteome</keyword>
<keyword evidence="11 14" id="KW-0255">Endonuclease</keyword>
<dbReference type="InterPro" id="IPR001352">
    <property type="entry name" value="RNase_HII/HIII"/>
</dbReference>
<reference evidence="19 20" key="1">
    <citation type="journal article" date="2019" name="Syst. Appl. Microbiol.">
        <title>Oenococcus sicerae sp. nov., isolated from French cider.</title>
        <authorList>
            <person name="Cousin F.J."/>
            <person name="Le Guellec R."/>
            <person name="Chagnot C."/>
            <person name="Goux D."/>
            <person name="Dalmasso M."/>
            <person name="Laplace J.M."/>
            <person name="Cretenet M."/>
        </authorList>
    </citation>
    <scope>NUCLEOTIDE SEQUENCE [LARGE SCALE GENOMIC DNA]</scope>
    <source>
        <strain evidence="19 20">UCMA 15228</strain>
    </source>
</reference>
<evidence type="ECO:0000256" key="1">
    <source>
        <dbReference type="ARBA" id="ARBA00000077"/>
    </source>
</evidence>
<evidence type="ECO:0000256" key="11">
    <source>
        <dbReference type="ARBA" id="ARBA00022759"/>
    </source>
</evidence>
<dbReference type="InterPro" id="IPR036397">
    <property type="entry name" value="RNaseH_sf"/>
</dbReference>
<feature type="binding site" evidence="14 15">
    <location>
        <position position="32"/>
    </location>
    <ligand>
        <name>a divalent metal cation</name>
        <dbReference type="ChEBI" id="CHEBI:60240"/>
    </ligand>
</feature>
<dbReference type="RefSeq" id="WP_128686920.1">
    <property type="nucleotide sequence ID" value="NZ_CP029684.2"/>
</dbReference>
<dbReference type="Proteomes" id="UP000286907">
    <property type="component" value="Chromosome"/>
</dbReference>
<dbReference type="GO" id="GO:0004523">
    <property type="term" value="F:RNA-DNA hybrid ribonuclease activity"/>
    <property type="evidence" value="ECO:0007669"/>
    <property type="project" value="UniProtKB-UniRule"/>
</dbReference>
<name>A0AAJ1R9K9_9LACO</name>
<dbReference type="InterPro" id="IPR024567">
    <property type="entry name" value="RNase_HII/HIII_dom"/>
</dbReference>
<comment type="subcellular location">
    <subcellularLocation>
        <location evidence="4 14">Cytoplasm</location>
    </subcellularLocation>
</comment>
<dbReference type="GO" id="GO:0032299">
    <property type="term" value="C:ribonuclease H2 complex"/>
    <property type="evidence" value="ECO:0007669"/>
    <property type="project" value="TreeGrafter"/>
</dbReference>
<evidence type="ECO:0000313" key="21">
    <source>
        <dbReference type="Proteomes" id="UP001167919"/>
    </source>
</evidence>
<keyword evidence="12 14" id="KW-0378">Hydrolase</keyword>
<dbReference type="EMBL" id="CP029684">
    <property type="protein sequence ID" value="QAS70453.1"/>
    <property type="molecule type" value="Genomic_DNA"/>
</dbReference>
<dbReference type="InterPro" id="IPR012337">
    <property type="entry name" value="RNaseH-like_sf"/>
</dbReference>
<keyword evidence="13 14" id="KW-0464">Manganese</keyword>
<feature type="binding site" evidence="14 15">
    <location>
        <position position="124"/>
    </location>
    <ligand>
        <name>a divalent metal cation</name>
        <dbReference type="ChEBI" id="CHEBI:60240"/>
    </ligand>
</feature>
<dbReference type="GO" id="GO:0030145">
    <property type="term" value="F:manganese ion binding"/>
    <property type="evidence" value="ECO:0007669"/>
    <property type="project" value="UniProtKB-UniRule"/>
</dbReference>
<keyword evidence="8 14" id="KW-0963">Cytoplasm</keyword>
<evidence type="ECO:0000313" key="20">
    <source>
        <dbReference type="Proteomes" id="UP000286907"/>
    </source>
</evidence>
<keyword evidence="9 14" id="KW-0540">Nuclease</keyword>
<evidence type="ECO:0000256" key="4">
    <source>
        <dbReference type="ARBA" id="ARBA00004496"/>
    </source>
</evidence>
<dbReference type="GO" id="GO:0003723">
    <property type="term" value="F:RNA binding"/>
    <property type="evidence" value="ECO:0007669"/>
    <property type="project" value="UniProtKB-UniRule"/>
</dbReference>
<evidence type="ECO:0000313" key="19">
    <source>
        <dbReference type="EMBL" id="QAS70453.1"/>
    </source>
</evidence>
<keyword evidence="10 14" id="KW-0479">Metal-binding</keyword>
<evidence type="ECO:0000256" key="2">
    <source>
        <dbReference type="ARBA" id="ARBA00001946"/>
    </source>
</evidence>
<evidence type="ECO:0000256" key="12">
    <source>
        <dbReference type="ARBA" id="ARBA00022801"/>
    </source>
</evidence>
<protein>
    <recommendedName>
        <fullName evidence="7 14">Ribonuclease HII</fullName>
        <shortName evidence="14">RNase HII</shortName>
        <ecNumber evidence="6 14">3.1.26.4</ecNumber>
    </recommendedName>
</protein>
<dbReference type="Proteomes" id="UP001167919">
    <property type="component" value="Unassembled WGS sequence"/>
</dbReference>
<evidence type="ECO:0000256" key="6">
    <source>
        <dbReference type="ARBA" id="ARBA00012180"/>
    </source>
</evidence>
<evidence type="ECO:0000256" key="7">
    <source>
        <dbReference type="ARBA" id="ARBA00019179"/>
    </source>
</evidence>
<evidence type="ECO:0000256" key="8">
    <source>
        <dbReference type="ARBA" id="ARBA00022490"/>
    </source>
</evidence>
<gene>
    <name evidence="14" type="primary">rnhB</name>
    <name evidence="19" type="ORF">DLJ48_07935</name>
    <name evidence="18" type="ORF">EVC35_01935</name>
</gene>
<comment type="cofactor">
    <cofactor evidence="2">
        <name>Mg(2+)</name>
        <dbReference type="ChEBI" id="CHEBI:18420"/>
    </cofactor>
</comment>
<dbReference type="GO" id="GO:0043137">
    <property type="term" value="P:DNA replication, removal of RNA primer"/>
    <property type="evidence" value="ECO:0007669"/>
    <property type="project" value="TreeGrafter"/>
</dbReference>
<evidence type="ECO:0000313" key="18">
    <source>
        <dbReference type="EMBL" id="MDN6899765.1"/>
    </source>
</evidence>
<feature type="binding site" evidence="14 15">
    <location>
        <position position="33"/>
    </location>
    <ligand>
        <name>a divalent metal cation</name>
        <dbReference type="ChEBI" id="CHEBI:60240"/>
    </ligand>
</feature>
<dbReference type="GO" id="GO:0005737">
    <property type="term" value="C:cytoplasm"/>
    <property type="evidence" value="ECO:0007669"/>
    <property type="project" value="UniProtKB-SubCell"/>
</dbReference>
<proteinExistence type="inferred from homology"/>
<dbReference type="PROSITE" id="PS51975">
    <property type="entry name" value="RNASE_H_2"/>
    <property type="match status" value="1"/>
</dbReference>
<sequence length="209" mass="23675">MKLDEIRAGFPTRFKFEKELKEKGYQVIAGIDEVGRGCIAGPVIACACILPKNFNVAETYDSKQLTKYQRHLAEEKIRQQAVAFAFGEISSVEIDHLNIYEASRKAMKNAVLQLARQADVLLVDAMQIDLDIKQLKLIHGDQLSVSISAASILAKEHRDRIMIKMAKKYPEYGFERNVGYFTRESREALLKYGITPIHRKSFAPVSNLL</sequence>